<dbReference type="EMBL" id="SGXA01000001">
    <property type="protein sequence ID" value="RZS75412.1"/>
    <property type="molecule type" value="Genomic_DNA"/>
</dbReference>
<evidence type="ECO:0000313" key="2">
    <source>
        <dbReference type="Proteomes" id="UP000293874"/>
    </source>
</evidence>
<keyword evidence="2" id="KW-1185">Reference proteome</keyword>
<protein>
    <recommendedName>
        <fullName evidence="3">Lipoprotein</fullName>
    </recommendedName>
</protein>
<dbReference type="PROSITE" id="PS51257">
    <property type="entry name" value="PROKAR_LIPOPROTEIN"/>
    <property type="match status" value="1"/>
</dbReference>
<evidence type="ECO:0008006" key="3">
    <source>
        <dbReference type="Google" id="ProtNLM"/>
    </source>
</evidence>
<gene>
    <name evidence="1" type="ORF">EV199_1277</name>
</gene>
<accession>A0A4Q7N282</accession>
<dbReference type="AlphaFoldDB" id="A0A4Q7N282"/>
<name>A0A4Q7N282_9BACT</name>
<evidence type="ECO:0000313" key="1">
    <source>
        <dbReference type="EMBL" id="RZS75412.1"/>
    </source>
</evidence>
<dbReference type="Proteomes" id="UP000293874">
    <property type="component" value="Unassembled WGS sequence"/>
</dbReference>
<dbReference type="RefSeq" id="WP_130539781.1">
    <property type="nucleotide sequence ID" value="NZ_CP042431.1"/>
</dbReference>
<proteinExistence type="predicted"/>
<dbReference type="OrthoDB" id="660882at2"/>
<organism evidence="1 2">
    <name type="scientific">Pseudobacter ginsenosidimutans</name>
    <dbReference type="NCBI Taxonomy" id="661488"/>
    <lineage>
        <taxon>Bacteria</taxon>
        <taxon>Pseudomonadati</taxon>
        <taxon>Bacteroidota</taxon>
        <taxon>Chitinophagia</taxon>
        <taxon>Chitinophagales</taxon>
        <taxon>Chitinophagaceae</taxon>
        <taxon>Pseudobacter</taxon>
    </lineage>
</organism>
<reference evidence="1 2" key="1">
    <citation type="submission" date="2019-02" db="EMBL/GenBank/DDBJ databases">
        <title>Genomic Encyclopedia of Type Strains, Phase IV (KMG-IV): sequencing the most valuable type-strain genomes for metagenomic binning, comparative biology and taxonomic classification.</title>
        <authorList>
            <person name="Goeker M."/>
        </authorList>
    </citation>
    <scope>NUCLEOTIDE SEQUENCE [LARGE SCALE GENOMIC DNA]</scope>
    <source>
        <strain evidence="1 2">DSM 18116</strain>
    </source>
</reference>
<sequence length="262" mass="29711">MRLYPFTLLIAVSLFVFTGCDKNDADPNRPILDISTDFVKNKSDRDVEVVLEMTVPGGIKNFLITKGVNLKPDADFGTDTVAPASLGDNKFRYIFHYTLQRPEIDKLVGFNFKLIDNAGRIVEKDLTVHTEANGAETIYNRRWNLTSTLRITATPAAEELDPCLKDNIYSFAKDSTMSVNYGPSCGFDGLNVHDKWQLSEDEKTFTWEYFNLFNPAQRTTEVFNVRSISSSQLVMDITIDLSWLGPPYTDKEQFVYTFKPAP</sequence>
<comment type="caution">
    <text evidence="1">The sequence shown here is derived from an EMBL/GenBank/DDBJ whole genome shotgun (WGS) entry which is preliminary data.</text>
</comment>